<keyword evidence="7" id="KW-0812">Transmembrane</keyword>
<dbReference type="Proteomes" id="UP000694036">
    <property type="component" value="Chromosome"/>
</dbReference>
<dbReference type="GO" id="GO:0004222">
    <property type="term" value="F:metalloendopeptidase activity"/>
    <property type="evidence" value="ECO:0007669"/>
    <property type="project" value="InterPro"/>
</dbReference>
<keyword evidence="3" id="KW-0479">Metal-binding</keyword>
<organism evidence="9 10">
    <name type="scientific">Saccharolobus shibatae</name>
    <dbReference type="NCBI Taxonomy" id="2286"/>
    <lineage>
        <taxon>Archaea</taxon>
        <taxon>Thermoproteota</taxon>
        <taxon>Thermoprotei</taxon>
        <taxon>Sulfolobales</taxon>
        <taxon>Sulfolobaceae</taxon>
        <taxon>Saccharolobus</taxon>
    </lineage>
</organism>
<feature type="transmembrane region" description="Helical" evidence="7">
    <location>
        <begin position="428"/>
        <end position="446"/>
    </location>
</feature>
<evidence type="ECO:0000256" key="2">
    <source>
        <dbReference type="ARBA" id="ARBA00022670"/>
    </source>
</evidence>
<sequence>MIKLISIFYFFTFLFSSFSAIIGKKDAYLVNIFLYLGVGTLVVGISLSIIMVMSVIKDPLKSNKPISVESIGSDQKRYMKERRTISSPFSLVTRMSLFISLTEFVFSWLIFALLMKILHTTTINLTDIFVSFWLNFLLETLTAILILPRIGEFKEVKPSEIKIFGLPDFYGGLTIEVITLSRSRHSLFKTIIFIGADESDPVVSTAKAHELGHAKEHHGVFLELASIILISLIMSLLWPVIYAYMNLMSISTALITKTILATLAIGITIILLLRVMESRADSFTFKTVGESAYDNLVEILRRTYGKQNVNSTKEAPLHSRLTHTSLREALKTGDPLSSLGLWEFPVVLSFIASTIAVMPYNSVNLIVILFPLFYVGTLAISFLIGVIFFPLVSKYYRRSKNGGMNFSFLLAGLYVIMSTSALDSYPNLYFIALQLLIGITLISLITKAFLDQREIIKVVIITLLVYVGLNALIGIIRILFHGV</sequence>
<feature type="transmembrane region" description="Helical" evidence="7">
    <location>
        <begin position="97"/>
        <end position="118"/>
    </location>
</feature>
<keyword evidence="7" id="KW-0472">Membrane</keyword>
<dbReference type="Pfam" id="PF01435">
    <property type="entry name" value="Peptidase_M48"/>
    <property type="match status" value="1"/>
</dbReference>
<name>A0A8F5C1B3_9CREN</name>
<evidence type="ECO:0000256" key="5">
    <source>
        <dbReference type="ARBA" id="ARBA00022833"/>
    </source>
</evidence>
<feature type="transmembrane region" description="Helical" evidence="7">
    <location>
        <begin position="458"/>
        <end position="480"/>
    </location>
</feature>
<keyword evidence="5" id="KW-0862">Zinc</keyword>
<dbReference type="GO" id="GO:0046872">
    <property type="term" value="F:metal ion binding"/>
    <property type="evidence" value="ECO:0007669"/>
    <property type="project" value="UniProtKB-KW"/>
</dbReference>
<keyword evidence="2" id="KW-0645">Protease</keyword>
<feature type="domain" description="Peptidase M48" evidence="8">
    <location>
        <begin position="208"/>
        <end position="300"/>
    </location>
</feature>
<evidence type="ECO:0000256" key="1">
    <source>
        <dbReference type="ARBA" id="ARBA00001947"/>
    </source>
</evidence>
<feature type="transmembrane region" description="Helical" evidence="7">
    <location>
        <begin position="130"/>
        <end position="147"/>
    </location>
</feature>
<keyword evidence="4" id="KW-0378">Hydrolase</keyword>
<keyword evidence="10" id="KW-1185">Reference proteome</keyword>
<comment type="cofactor">
    <cofactor evidence="1">
        <name>Zn(2+)</name>
        <dbReference type="ChEBI" id="CHEBI:29105"/>
    </cofactor>
</comment>
<keyword evidence="7" id="KW-1133">Transmembrane helix</keyword>
<evidence type="ECO:0000256" key="4">
    <source>
        <dbReference type="ARBA" id="ARBA00022801"/>
    </source>
</evidence>
<evidence type="ECO:0000313" key="9">
    <source>
        <dbReference type="EMBL" id="QXJ35166.1"/>
    </source>
</evidence>
<feature type="transmembrane region" description="Helical" evidence="7">
    <location>
        <begin position="250"/>
        <end position="273"/>
    </location>
</feature>
<evidence type="ECO:0000256" key="6">
    <source>
        <dbReference type="ARBA" id="ARBA00023049"/>
    </source>
</evidence>
<evidence type="ECO:0000259" key="8">
    <source>
        <dbReference type="Pfam" id="PF01435"/>
    </source>
</evidence>
<gene>
    <name evidence="9" type="ORF">J5U22_01713</name>
</gene>
<protein>
    <recommendedName>
        <fullName evidence="8">Peptidase M48 domain-containing protein</fullName>
    </recommendedName>
</protein>
<dbReference type="GO" id="GO:0006508">
    <property type="term" value="P:proteolysis"/>
    <property type="evidence" value="ECO:0007669"/>
    <property type="project" value="UniProtKB-KW"/>
</dbReference>
<dbReference type="InterPro" id="IPR001915">
    <property type="entry name" value="Peptidase_M48"/>
</dbReference>
<accession>A0A8F5C1B3</accession>
<feature type="transmembrane region" description="Helical" evidence="7">
    <location>
        <begin position="339"/>
        <end position="360"/>
    </location>
</feature>
<feature type="transmembrane region" description="Helical" evidence="7">
    <location>
        <begin position="220"/>
        <end position="244"/>
    </location>
</feature>
<feature type="transmembrane region" description="Helical" evidence="7">
    <location>
        <begin position="29"/>
        <end position="56"/>
    </location>
</feature>
<feature type="transmembrane region" description="Helical" evidence="7">
    <location>
        <begin position="366"/>
        <end position="392"/>
    </location>
</feature>
<evidence type="ECO:0000313" key="10">
    <source>
        <dbReference type="Proteomes" id="UP000694036"/>
    </source>
</evidence>
<evidence type="ECO:0000256" key="3">
    <source>
        <dbReference type="ARBA" id="ARBA00022723"/>
    </source>
</evidence>
<keyword evidence="6" id="KW-0482">Metalloprotease</keyword>
<feature type="transmembrane region" description="Helical" evidence="7">
    <location>
        <begin position="404"/>
        <end position="422"/>
    </location>
</feature>
<evidence type="ECO:0000256" key="7">
    <source>
        <dbReference type="SAM" id="Phobius"/>
    </source>
</evidence>
<proteinExistence type="predicted"/>
<dbReference type="EMBL" id="CP077713">
    <property type="protein sequence ID" value="QXJ35166.1"/>
    <property type="molecule type" value="Genomic_DNA"/>
</dbReference>
<dbReference type="AlphaFoldDB" id="A0A8F5C1B3"/>
<reference evidence="9 10" key="1">
    <citation type="journal article" date="2021" name="Environ. Microbiol.">
        <title>New insights into the diversity and evolution of the archaeal mobilome from three complete genomes of Saccharolobus shibatae.</title>
        <authorList>
            <person name="Medvedeva S."/>
            <person name="Brandt D."/>
            <person name="Cvirkaite-Krupovic V."/>
            <person name="Liu Y."/>
            <person name="Severinov K."/>
            <person name="Ishino S."/>
            <person name="Ishino Y."/>
            <person name="Prangishvili D."/>
            <person name="Kalinowski J."/>
            <person name="Krupovic M."/>
        </authorList>
    </citation>
    <scope>NUCLEOTIDE SEQUENCE [LARGE SCALE GENOMIC DNA]</scope>
    <source>
        <strain evidence="9 10">S38A</strain>
    </source>
</reference>